<dbReference type="GO" id="GO:0005737">
    <property type="term" value="C:cytoplasm"/>
    <property type="evidence" value="ECO:0007669"/>
    <property type="project" value="TreeGrafter"/>
</dbReference>
<dbReference type="GO" id="GO:0004029">
    <property type="term" value="F:aldehyde dehydrogenase (NAD+) activity"/>
    <property type="evidence" value="ECO:0007669"/>
    <property type="project" value="TreeGrafter"/>
</dbReference>
<feature type="domain" description="NAD-dependent epimerase/dehydratase" evidence="1">
    <location>
        <begin position="6"/>
        <end position="87"/>
    </location>
</feature>
<organism evidence="2 3">
    <name type="scientific">Stachybotrys chartarum (strain CBS 109288 / IBT 7711)</name>
    <name type="common">Toxic black mold</name>
    <name type="synonym">Stilbospora chartarum</name>
    <dbReference type="NCBI Taxonomy" id="1280523"/>
    <lineage>
        <taxon>Eukaryota</taxon>
        <taxon>Fungi</taxon>
        <taxon>Dikarya</taxon>
        <taxon>Ascomycota</taxon>
        <taxon>Pezizomycotina</taxon>
        <taxon>Sordariomycetes</taxon>
        <taxon>Hypocreomycetidae</taxon>
        <taxon>Hypocreales</taxon>
        <taxon>Stachybotryaceae</taxon>
        <taxon>Stachybotrys</taxon>
    </lineage>
</organism>
<evidence type="ECO:0000313" key="3">
    <source>
        <dbReference type="Proteomes" id="UP000028045"/>
    </source>
</evidence>
<gene>
    <name evidence="2" type="ORF">S7711_07150</name>
</gene>
<dbReference type="Pfam" id="PF01370">
    <property type="entry name" value="Epimerase"/>
    <property type="match status" value="1"/>
</dbReference>
<dbReference type="InterPro" id="IPR036291">
    <property type="entry name" value="NAD(P)-bd_dom_sf"/>
</dbReference>
<dbReference type="PANTHER" id="PTHR48079">
    <property type="entry name" value="PROTEIN YEEZ"/>
    <property type="match status" value="1"/>
</dbReference>
<name>A0A084BAG7_STACB</name>
<dbReference type="Gene3D" id="3.40.50.720">
    <property type="entry name" value="NAD(P)-binding Rossmann-like Domain"/>
    <property type="match status" value="1"/>
</dbReference>
<proteinExistence type="predicted"/>
<accession>A0A084BAG7</accession>
<evidence type="ECO:0000313" key="2">
    <source>
        <dbReference type="EMBL" id="KEY74546.1"/>
    </source>
</evidence>
<evidence type="ECO:0000259" key="1">
    <source>
        <dbReference type="Pfam" id="PF01370"/>
    </source>
</evidence>
<keyword evidence="3" id="KW-1185">Reference proteome</keyword>
<reference evidence="2 3" key="1">
    <citation type="journal article" date="2014" name="BMC Genomics">
        <title>Comparative genome sequencing reveals chemotype-specific gene clusters in the toxigenic black mold Stachybotrys.</title>
        <authorList>
            <person name="Semeiks J."/>
            <person name="Borek D."/>
            <person name="Otwinowski Z."/>
            <person name="Grishin N.V."/>
        </authorList>
    </citation>
    <scope>NUCLEOTIDE SEQUENCE [LARGE SCALE GENOMIC DNA]</scope>
    <source>
        <strain evidence="3">CBS 109288 / IBT 7711</strain>
    </source>
</reference>
<dbReference type="InterPro" id="IPR001509">
    <property type="entry name" value="Epimerase_deHydtase"/>
</dbReference>
<dbReference type="EMBL" id="KL647507">
    <property type="protein sequence ID" value="KEY74546.1"/>
    <property type="molecule type" value="Genomic_DNA"/>
</dbReference>
<sequence>MCPRKVLITGATGFIGGSVLAKLLSSIDPNITDLLITAIVRRQHQVDVLVDHGIKAELFDGLDDIERLRRLASDSDIVFHCATGLHTPSAEALVLGLGESMKKSGQQAYYIHATYSSLSHPEATLRDFSDADDDVYGEEVRRDAEQLYPQRRTDLVVLEAAEKTGVKAYLMMPPTVYGRGLGLFKTQSIQLPFTVRHTIKSRHPEYIGNGSGTVGYVHIADLASLYELLLSKILAGFNAPHGRKGYYFSNTGSFTWREVNERLGEIGYRLGVLKSPEPVSITLDEALERWGFTEGNRLLLETNHAGRSKTTPKNAYHLGWKPEKTAADWDAELEETWKAVAARDGH</sequence>
<dbReference type="Proteomes" id="UP000028045">
    <property type="component" value="Unassembled WGS sequence"/>
</dbReference>
<dbReference type="InterPro" id="IPR051783">
    <property type="entry name" value="NAD(P)-dependent_oxidoreduct"/>
</dbReference>
<dbReference type="OrthoDB" id="10262413at2759"/>
<dbReference type="PANTHER" id="PTHR48079:SF6">
    <property type="entry name" value="NAD(P)-BINDING DOMAIN-CONTAINING PROTEIN-RELATED"/>
    <property type="match status" value="1"/>
</dbReference>
<dbReference type="HOGENOM" id="CLU_007383_12_0_1"/>
<dbReference type="SUPFAM" id="SSF51735">
    <property type="entry name" value="NAD(P)-binding Rossmann-fold domains"/>
    <property type="match status" value="1"/>
</dbReference>
<dbReference type="AlphaFoldDB" id="A0A084BAG7"/>
<protein>
    <recommendedName>
        <fullName evidence="1">NAD-dependent epimerase/dehydratase domain-containing protein</fullName>
    </recommendedName>
</protein>